<proteinExistence type="predicted"/>
<dbReference type="Proteomes" id="UP000701853">
    <property type="component" value="Chromosome 10"/>
</dbReference>
<dbReference type="PANTHER" id="PTHR16008:SF4">
    <property type="entry name" value="F-BOX ONLY PROTEIN 4"/>
    <property type="match status" value="1"/>
</dbReference>
<dbReference type="GO" id="GO:0031146">
    <property type="term" value="P:SCF-dependent proteasomal ubiquitin-dependent protein catabolic process"/>
    <property type="evidence" value="ECO:0007669"/>
    <property type="project" value="InterPro"/>
</dbReference>
<dbReference type="InterPro" id="IPR001810">
    <property type="entry name" value="F-box_dom"/>
</dbReference>
<dbReference type="CDD" id="cd09917">
    <property type="entry name" value="F-box_SF"/>
    <property type="match status" value="1"/>
</dbReference>
<dbReference type="GO" id="GO:0000209">
    <property type="term" value="P:protein polyubiquitination"/>
    <property type="evidence" value="ECO:0007669"/>
    <property type="project" value="TreeGrafter"/>
</dbReference>
<organism evidence="2 3">
    <name type="scientific">Gossypium anomalum</name>
    <dbReference type="NCBI Taxonomy" id="47600"/>
    <lineage>
        <taxon>Eukaryota</taxon>
        <taxon>Viridiplantae</taxon>
        <taxon>Streptophyta</taxon>
        <taxon>Embryophyta</taxon>
        <taxon>Tracheophyta</taxon>
        <taxon>Spermatophyta</taxon>
        <taxon>Magnoliopsida</taxon>
        <taxon>eudicotyledons</taxon>
        <taxon>Gunneridae</taxon>
        <taxon>Pentapetalae</taxon>
        <taxon>rosids</taxon>
        <taxon>malvids</taxon>
        <taxon>Malvales</taxon>
        <taxon>Malvaceae</taxon>
        <taxon>Malvoideae</taxon>
        <taxon>Gossypium</taxon>
    </lineage>
</organism>
<dbReference type="PROSITE" id="PS50181">
    <property type="entry name" value="FBOX"/>
    <property type="match status" value="1"/>
</dbReference>
<accession>A0A8J5YD28</accession>
<dbReference type="Gene3D" id="1.20.1280.50">
    <property type="match status" value="1"/>
</dbReference>
<evidence type="ECO:0000313" key="2">
    <source>
        <dbReference type="EMBL" id="KAG8480943.1"/>
    </source>
</evidence>
<evidence type="ECO:0000259" key="1">
    <source>
        <dbReference type="PROSITE" id="PS50181"/>
    </source>
</evidence>
<reference evidence="2 3" key="1">
    <citation type="journal article" date="2021" name="bioRxiv">
        <title>The Gossypium anomalum genome as a resource for cotton improvement and evolutionary analysis of hybrid incompatibility.</title>
        <authorList>
            <person name="Grover C.E."/>
            <person name="Yuan D."/>
            <person name="Arick M.A."/>
            <person name="Miller E.R."/>
            <person name="Hu G."/>
            <person name="Peterson D.G."/>
            <person name="Wendel J.F."/>
            <person name="Udall J.A."/>
        </authorList>
    </citation>
    <scope>NUCLEOTIDE SEQUENCE [LARGE SCALE GENOMIC DNA]</scope>
    <source>
        <strain evidence="2">JFW-Udall</strain>
        <tissue evidence="2">Leaf</tissue>
    </source>
</reference>
<evidence type="ECO:0000313" key="3">
    <source>
        <dbReference type="Proteomes" id="UP000701853"/>
    </source>
</evidence>
<dbReference type="InterPro" id="IPR039588">
    <property type="entry name" value="FBXO4"/>
</dbReference>
<feature type="domain" description="F-box" evidence="1">
    <location>
        <begin position="5"/>
        <end position="51"/>
    </location>
</feature>
<dbReference type="InterPro" id="IPR036047">
    <property type="entry name" value="F-box-like_dom_sf"/>
</dbReference>
<comment type="caution">
    <text evidence="2">The sequence shown here is derived from an EMBL/GenBank/DDBJ whole genome shotgun (WGS) entry which is preliminary data.</text>
</comment>
<keyword evidence="3" id="KW-1185">Reference proteome</keyword>
<sequence>MNESDYTYSSIPNDVALKIASSLAVTDLSCLSCCSRVWRDLWGSDCLWEPLFKQRWPLLYEDVLKDPTSSLSFKLKKISVEGWRGFYIKQHKEMKDQADSVIKFVENCLQSESIQVNDYLKAIECLKLMGFGFKDVQMLLLKPKLNVLLNLVGLHYCLNILKVPASDVVEALKSSNIKNRQICIKWWKLGRWFYGFRMRDEFHFRCLSLEDLASSKDDEDVLGCFNAEPFMRFYKFRYPLLVPEAMPGPNQSSQSPV</sequence>
<gene>
    <name evidence="2" type="ORF">CXB51_025609</name>
</gene>
<dbReference type="SUPFAM" id="SSF81383">
    <property type="entry name" value="F-box domain"/>
    <property type="match status" value="1"/>
</dbReference>
<protein>
    <recommendedName>
        <fullName evidence="1">F-box domain-containing protein</fullName>
    </recommendedName>
</protein>
<dbReference type="GO" id="GO:0019005">
    <property type="term" value="C:SCF ubiquitin ligase complex"/>
    <property type="evidence" value="ECO:0007669"/>
    <property type="project" value="TreeGrafter"/>
</dbReference>
<dbReference type="EMBL" id="JAHUZN010000010">
    <property type="protein sequence ID" value="KAG8480943.1"/>
    <property type="molecule type" value="Genomic_DNA"/>
</dbReference>
<dbReference type="Pfam" id="PF00646">
    <property type="entry name" value="F-box"/>
    <property type="match status" value="1"/>
</dbReference>
<dbReference type="AlphaFoldDB" id="A0A8J5YD28"/>
<dbReference type="OrthoDB" id="3219396at2759"/>
<name>A0A8J5YD28_9ROSI</name>
<dbReference type="PANTHER" id="PTHR16008">
    <property type="entry name" value="F-BOX ONLY PROTEIN 4"/>
    <property type="match status" value="1"/>
</dbReference>